<keyword evidence="3" id="KW-1185">Reference proteome</keyword>
<feature type="chain" id="PRO_5044194657" evidence="1">
    <location>
        <begin position="20"/>
        <end position="179"/>
    </location>
</feature>
<comment type="caution">
    <text evidence="2">The sequence shown here is derived from an EMBL/GenBank/DDBJ whole genome shotgun (WGS) entry which is preliminary data.</text>
</comment>
<name>A0AB36RFV5_9HYPH</name>
<dbReference type="AlphaFoldDB" id="A0AB36RFV5"/>
<reference evidence="3" key="1">
    <citation type="submission" date="2017-08" db="EMBL/GenBank/DDBJ databases">
        <title>Mesorhizobium wenxinae sp. nov., a novel rhizobial species isolated from root nodules of chickpea (Cicer arietinum L.).</title>
        <authorList>
            <person name="Zhang J."/>
        </authorList>
    </citation>
    <scope>NUCLEOTIDE SEQUENCE [LARGE SCALE GENOMIC DNA]</scope>
    <source>
        <strain evidence="3">USDA 3392</strain>
    </source>
</reference>
<protein>
    <submittedName>
        <fullName evidence="2">Succinoglycan biosynthesis protein exoi</fullName>
    </submittedName>
</protein>
<dbReference type="Gene3D" id="2.40.50.90">
    <property type="match status" value="1"/>
</dbReference>
<dbReference type="Proteomes" id="UP000216215">
    <property type="component" value="Unassembled WGS sequence"/>
</dbReference>
<feature type="signal peptide" evidence="1">
    <location>
        <begin position="1"/>
        <end position="19"/>
    </location>
</feature>
<dbReference type="SUPFAM" id="SSF50199">
    <property type="entry name" value="Staphylococcal nuclease"/>
    <property type="match status" value="1"/>
</dbReference>
<dbReference type="InterPro" id="IPR035437">
    <property type="entry name" value="SNase_OB-fold_sf"/>
</dbReference>
<gene>
    <name evidence="2" type="ORF">CIT25_03105</name>
</gene>
<keyword evidence="1" id="KW-0732">Signal</keyword>
<evidence type="ECO:0000256" key="1">
    <source>
        <dbReference type="SAM" id="SignalP"/>
    </source>
</evidence>
<evidence type="ECO:0000313" key="2">
    <source>
        <dbReference type="EMBL" id="PAQ03798.1"/>
    </source>
</evidence>
<organism evidence="2 3">
    <name type="scientific">Mesorhizobium mediterraneum</name>
    <dbReference type="NCBI Taxonomy" id="43617"/>
    <lineage>
        <taxon>Bacteria</taxon>
        <taxon>Pseudomonadati</taxon>
        <taxon>Pseudomonadota</taxon>
        <taxon>Alphaproteobacteria</taxon>
        <taxon>Hyphomicrobiales</taxon>
        <taxon>Phyllobacteriaceae</taxon>
        <taxon>Mesorhizobium</taxon>
    </lineage>
</organism>
<dbReference type="RefSeq" id="WP_095483112.1">
    <property type="nucleotide sequence ID" value="NZ_CP088154.1"/>
</dbReference>
<proteinExistence type="predicted"/>
<sequence>MRRLLAILGFALAPVAAAAAPAGYFDLQPGVTLETGDTWVSDGLRYRLFGVQSCLRGTSYTDKKGQKRDCGDASLAVFAAYIKDTKPVCAPVAKTADLSYVVCYATLGKDRLDLATMMIASGYAFASLNAEGLPFHPPYAVAEQDARERRAGLWQFQDVQHPAVLLSRSANERAKKAKQ</sequence>
<accession>A0AB36RFV5</accession>
<evidence type="ECO:0000313" key="3">
    <source>
        <dbReference type="Proteomes" id="UP000216215"/>
    </source>
</evidence>
<dbReference type="EMBL" id="NPKI01000007">
    <property type="protein sequence ID" value="PAQ03798.1"/>
    <property type="molecule type" value="Genomic_DNA"/>
</dbReference>